<dbReference type="RefSeq" id="WP_123656720.1">
    <property type="nucleotide sequence ID" value="NZ_AYKG01000001.1"/>
</dbReference>
<dbReference type="InterPro" id="IPR014729">
    <property type="entry name" value="Rossmann-like_a/b/a_fold"/>
</dbReference>
<dbReference type="Gene3D" id="3.40.50.620">
    <property type="entry name" value="HUPs"/>
    <property type="match status" value="1"/>
</dbReference>
<comment type="function">
    <text evidence="7">Catalyzes the tRNA-independent activation of glutamate in presence of ATP and the subsequent transfer of glutamate onto a tRNA(Asp). Glutamate is transferred on the 2-amino-5-(4,5-dihydroxy-2-cyclopenten-1-yl) moiety of the queuosine in the wobble position of the QUC anticodon.</text>
</comment>
<evidence type="ECO:0000256" key="6">
    <source>
        <dbReference type="ARBA" id="ARBA00023146"/>
    </source>
</evidence>
<feature type="binding site" evidence="7">
    <location>
        <position position="180"/>
    </location>
    <ligand>
        <name>L-glutamate</name>
        <dbReference type="ChEBI" id="CHEBI:29985"/>
    </ligand>
</feature>
<feature type="binding site" evidence="7">
    <location>
        <position position="239"/>
    </location>
    <ligand>
        <name>ATP</name>
        <dbReference type="ChEBI" id="CHEBI:30616"/>
    </ligand>
</feature>
<dbReference type="NCBIfam" id="NF004314">
    <property type="entry name" value="PRK05710.1-3"/>
    <property type="match status" value="1"/>
</dbReference>
<reference evidence="11 12" key="1">
    <citation type="submission" date="2013-10" db="EMBL/GenBank/DDBJ databases">
        <title>Salinisphaera japonica YTM-1 Genome Sequencing.</title>
        <authorList>
            <person name="Lai Q."/>
            <person name="Li C."/>
            <person name="Shao Z."/>
        </authorList>
    </citation>
    <scope>NUCLEOTIDE SEQUENCE [LARGE SCALE GENOMIC DNA]</scope>
    <source>
        <strain evidence="11 12">YTM-1</strain>
    </source>
</reference>
<dbReference type="PANTHER" id="PTHR43311">
    <property type="entry name" value="GLUTAMATE--TRNA LIGASE"/>
    <property type="match status" value="1"/>
</dbReference>
<feature type="binding site" evidence="7">
    <location>
        <position position="105"/>
    </location>
    <ligand>
        <name>Zn(2+)</name>
        <dbReference type="ChEBI" id="CHEBI:29105"/>
    </ligand>
</feature>
<dbReference type="PANTHER" id="PTHR43311:SF1">
    <property type="entry name" value="GLUTAMYL-Q TRNA(ASP) SYNTHETASE"/>
    <property type="match status" value="1"/>
</dbReference>
<name>A0A423Q284_9GAMM</name>
<dbReference type="OrthoDB" id="9807503at2"/>
<feature type="binding site" evidence="7">
    <location>
        <begin position="11"/>
        <end position="15"/>
    </location>
    <ligand>
        <name>L-glutamate</name>
        <dbReference type="ChEBI" id="CHEBI:29985"/>
    </ligand>
</feature>
<dbReference type="GO" id="GO:0006424">
    <property type="term" value="P:glutamyl-tRNA aminoacylation"/>
    <property type="evidence" value="ECO:0007669"/>
    <property type="project" value="InterPro"/>
</dbReference>
<dbReference type="FunCoup" id="A0A423Q284">
    <property type="interactions" value="41"/>
</dbReference>
<keyword evidence="1 7" id="KW-0436">Ligase</keyword>
<dbReference type="GO" id="GO:0004818">
    <property type="term" value="F:glutamate-tRNA ligase activity"/>
    <property type="evidence" value="ECO:0007669"/>
    <property type="project" value="TreeGrafter"/>
</dbReference>
<dbReference type="InterPro" id="IPR022380">
    <property type="entry name" value="Glu-Q_tRNA(Asp)_Synthase"/>
</dbReference>
<evidence type="ECO:0000256" key="5">
    <source>
        <dbReference type="ARBA" id="ARBA00022840"/>
    </source>
</evidence>
<dbReference type="GO" id="GO:0006400">
    <property type="term" value="P:tRNA modification"/>
    <property type="evidence" value="ECO:0007669"/>
    <property type="project" value="InterPro"/>
</dbReference>
<comment type="similarity">
    <text evidence="7">Belongs to the class-I aminoacyl-tRNA synthetase family. GluQ subfamily.</text>
</comment>
<evidence type="ECO:0000256" key="2">
    <source>
        <dbReference type="ARBA" id="ARBA00022723"/>
    </source>
</evidence>
<dbReference type="HAMAP" id="MF_01428">
    <property type="entry name" value="Glu_Q_tRNA_synth"/>
    <property type="match status" value="1"/>
</dbReference>
<keyword evidence="8" id="KW-0648">Protein biosynthesis</keyword>
<comment type="cofactor">
    <cofactor evidence="7">
        <name>Zn(2+)</name>
        <dbReference type="ChEBI" id="CHEBI:29105"/>
    </cofactor>
    <text evidence="7">Binds 1 zinc ion per subunit.</text>
</comment>
<keyword evidence="4 7" id="KW-0862">Zinc</keyword>
<dbReference type="GO" id="GO:0005524">
    <property type="term" value="F:ATP binding"/>
    <property type="evidence" value="ECO:0007669"/>
    <property type="project" value="UniProtKB-KW"/>
</dbReference>
<dbReference type="EMBL" id="AYKG01000001">
    <property type="protein sequence ID" value="ROO32781.1"/>
    <property type="molecule type" value="Genomic_DNA"/>
</dbReference>
<dbReference type="SUPFAM" id="SSF52374">
    <property type="entry name" value="Nucleotidylyl transferase"/>
    <property type="match status" value="1"/>
</dbReference>
<accession>A0A423Q284</accession>
<dbReference type="Pfam" id="PF00749">
    <property type="entry name" value="tRNA-synt_1c"/>
    <property type="match status" value="1"/>
</dbReference>
<dbReference type="InterPro" id="IPR000924">
    <property type="entry name" value="Glu/Gln-tRNA-synth"/>
</dbReference>
<feature type="short sequence motif" description="'HIGH' region" evidence="7">
    <location>
        <begin position="14"/>
        <end position="24"/>
    </location>
</feature>
<feature type="binding site" evidence="7">
    <location>
        <position position="126"/>
    </location>
    <ligand>
        <name>Zn(2+)</name>
        <dbReference type="ChEBI" id="CHEBI:29105"/>
    </ligand>
</feature>
<dbReference type="PRINTS" id="PR00987">
    <property type="entry name" value="TRNASYNTHGLU"/>
</dbReference>
<dbReference type="Proteomes" id="UP000285310">
    <property type="component" value="Unassembled WGS sequence"/>
</dbReference>
<dbReference type="InterPro" id="IPR020058">
    <property type="entry name" value="Glu/Gln-tRNA-synth_Ib_cat-dom"/>
</dbReference>
<evidence type="ECO:0000256" key="4">
    <source>
        <dbReference type="ARBA" id="ARBA00022833"/>
    </source>
</evidence>
<proteinExistence type="inferred from homology"/>
<evidence type="ECO:0000259" key="10">
    <source>
        <dbReference type="Pfam" id="PF00749"/>
    </source>
</evidence>
<feature type="binding site" evidence="7">
    <location>
        <position position="122"/>
    </location>
    <ligand>
        <name>Zn(2+)</name>
        <dbReference type="ChEBI" id="CHEBI:29105"/>
    </ligand>
</feature>
<evidence type="ECO:0000256" key="8">
    <source>
        <dbReference type="RuleBase" id="RU363037"/>
    </source>
</evidence>
<feature type="region of interest" description="Disordered" evidence="9">
    <location>
        <begin position="299"/>
        <end position="322"/>
    </location>
</feature>
<evidence type="ECO:0000313" key="11">
    <source>
        <dbReference type="EMBL" id="ROO32781.1"/>
    </source>
</evidence>
<feature type="binding site" evidence="7">
    <location>
        <position position="103"/>
    </location>
    <ligand>
        <name>Zn(2+)</name>
        <dbReference type="ChEBI" id="CHEBI:29105"/>
    </ligand>
</feature>
<keyword evidence="3 7" id="KW-0547">Nucleotide-binding</keyword>
<keyword evidence="6 7" id="KW-0030">Aminoacyl-tRNA synthetase</keyword>
<keyword evidence="5 7" id="KW-0067">ATP-binding</keyword>
<dbReference type="InterPro" id="IPR049940">
    <property type="entry name" value="GluQ/Sye"/>
</dbReference>
<dbReference type="GO" id="GO:0005829">
    <property type="term" value="C:cytosol"/>
    <property type="evidence" value="ECO:0007669"/>
    <property type="project" value="TreeGrafter"/>
</dbReference>
<feature type="binding site" evidence="7">
    <location>
        <position position="47"/>
    </location>
    <ligand>
        <name>L-glutamate</name>
        <dbReference type="ChEBI" id="CHEBI:29985"/>
    </ligand>
</feature>
<evidence type="ECO:0000256" key="7">
    <source>
        <dbReference type="HAMAP-Rule" id="MF_01428"/>
    </source>
</evidence>
<feature type="short sequence motif" description="'KMSKS' region" evidence="7">
    <location>
        <begin position="236"/>
        <end position="240"/>
    </location>
</feature>
<evidence type="ECO:0000256" key="9">
    <source>
        <dbReference type="SAM" id="MobiDB-lite"/>
    </source>
</evidence>
<comment type="caution">
    <text evidence="11">The sequence shown here is derived from an EMBL/GenBank/DDBJ whole genome shotgun (WGS) entry which is preliminary data.</text>
</comment>
<sequence length="322" mass="34229">MKTPGAAVVGRFAPSPTGDLHFGSLVAALASYCNAKAVDGRWLLRIDDLDTPRVVAGADRRILDQLMAFGLVPDGPIMYQSERSAAYRDAIDALVARGHAFPCGCTRREAQAGRIGPEGPIYPGTCRHGLPRGRSARSIRLRVPEETIAVDDRIQGRVAQHLAGEVGDFVIRRADGITAYQLATVVDDAAQGVTEVVRGADLLSSSPRQRYLQTCLELPMTAYLHTPVVVDDHNEKLGKRSGALSLTGQDPRALVKACLGLLGQSEVSDTGPGGVSAMVAQAAAHWDVSRIPTYPTINRNPVGGMPTSAPDPTVPDWPNNGN</sequence>
<keyword evidence="12" id="KW-1185">Reference proteome</keyword>
<protein>
    <recommendedName>
        <fullName evidence="7">Glutamyl-Q tRNA(Asp) synthetase</fullName>
        <shortName evidence="7">Glu-Q-RSs</shortName>
        <ecNumber evidence="7">6.1.1.-</ecNumber>
    </recommendedName>
</protein>
<feature type="binding site" evidence="7">
    <location>
        <position position="198"/>
    </location>
    <ligand>
        <name>L-glutamate</name>
        <dbReference type="ChEBI" id="CHEBI:29985"/>
    </ligand>
</feature>
<gene>
    <name evidence="7" type="primary">gluQ</name>
    <name evidence="11" type="ORF">SAJA_00655</name>
</gene>
<organism evidence="11 12">
    <name type="scientific">Salinisphaera japonica YTM-1</name>
    <dbReference type="NCBI Taxonomy" id="1209778"/>
    <lineage>
        <taxon>Bacteria</taxon>
        <taxon>Pseudomonadati</taxon>
        <taxon>Pseudomonadota</taxon>
        <taxon>Gammaproteobacteria</taxon>
        <taxon>Salinisphaerales</taxon>
        <taxon>Salinisphaeraceae</taxon>
        <taxon>Salinisphaera</taxon>
    </lineage>
</organism>
<evidence type="ECO:0000313" key="12">
    <source>
        <dbReference type="Proteomes" id="UP000285310"/>
    </source>
</evidence>
<dbReference type="InParanoid" id="A0A423Q284"/>
<feature type="domain" description="Glutamyl/glutaminyl-tRNA synthetase class Ib catalytic" evidence="10">
    <location>
        <begin position="8"/>
        <end position="246"/>
    </location>
</feature>
<dbReference type="AlphaFoldDB" id="A0A423Q284"/>
<evidence type="ECO:0000256" key="1">
    <source>
        <dbReference type="ARBA" id="ARBA00022598"/>
    </source>
</evidence>
<dbReference type="NCBIfam" id="TIGR03838">
    <property type="entry name" value="queuosine_YadB"/>
    <property type="match status" value="1"/>
</dbReference>
<evidence type="ECO:0000256" key="3">
    <source>
        <dbReference type="ARBA" id="ARBA00022741"/>
    </source>
</evidence>
<dbReference type="EC" id="6.1.1.-" evidence="7"/>
<keyword evidence="2 7" id="KW-0479">Metal-binding</keyword>
<dbReference type="GO" id="GO:0008270">
    <property type="term" value="F:zinc ion binding"/>
    <property type="evidence" value="ECO:0007669"/>
    <property type="project" value="UniProtKB-UniRule"/>
</dbReference>